<comment type="caution">
    <text evidence="5">The sequence shown here is derived from an EMBL/GenBank/DDBJ whole genome shotgun (WGS) entry which is preliminary data.</text>
</comment>
<feature type="compositionally biased region" description="Pro residues" evidence="3">
    <location>
        <begin position="102"/>
        <end position="116"/>
    </location>
</feature>
<dbReference type="Gene3D" id="3.40.47.10">
    <property type="match status" value="1"/>
</dbReference>
<keyword evidence="1" id="KW-0596">Phosphopantetheine</keyword>
<dbReference type="Pfam" id="PF00109">
    <property type="entry name" value="ketoacyl-synt"/>
    <property type="match status" value="1"/>
</dbReference>
<evidence type="ECO:0000256" key="3">
    <source>
        <dbReference type="SAM" id="MobiDB-lite"/>
    </source>
</evidence>
<proteinExistence type="predicted"/>
<evidence type="ECO:0000313" key="6">
    <source>
        <dbReference type="Proteomes" id="UP001589709"/>
    </source>
</evidence>
<dbReference type="Proteomes" id="UP001589709">
    <property type="component" value="Unassembled WGS sequence"/>
</dbReference>
<sequence length="139" mass="14413">MDNLTVFGEARLAAAGLAPEERRAPDLVPVAGILDGVEEFDAAFFGMSPEEARLTRPAHRLFPMCCHQALEDGGCAATELGTRVGVVAGSGRTCTTVSGRPWPTPRPPTPRPPTPRPACRAPSDSSPTPSPPASPTASA</sequence>
<name>A0ABV5N5Q5_9ACTN</name>
<feature type="domain" description="Beta-ketoacyl synthase-like N-terminal" evidence="4">
    <location>
        <begin position="9"/>
        <end position="93"/>
    </location>
</feature>
<evidence type="ECO:0000256" key="1">
    <source>
        <dbReference type="ARBA" id="ARBA00022450"/>
    </source>
</evidence>
<dbReference type="InterPro" id="IPR050091">
    <property type="entry name" value="PKS_NRPS_Biosynth_Enz"/>
</dbReference>
<dbReference type="RefSeq" id="WP_381348448.1">
    <property type="nucleotide sequence ID" value="NZ_JBHMCY010000050.1"/>
</dbReference>
<dbReference type="SUPFAM" id="SSF53901">
    <property type="entry name" value="Thiolase-like"/>
    <property type="match status" value="1"/>
</dbReference>
<feature type="compositionally biased region" description="Pro residues" evidence="3">
    <location>
        <begin position="128"/>
        <end position="139"/>
    </location>
</feature>
<gene>
    <name evidence="5" type="ORF">ACFF45_23645</name>
</gene>
<accession>A0ABV5N5Q5</accession>
<protein>
    <submittedName>
        <fullName evidence="5">Beta-ketoacyl synthase N-terminal-like domain-containing protein</fullName>
    </submittedName>
</protein>
<evidence type="ECO:0000256" key="2">
    <source>
        <dbReference type="ARBA" id="ARBA00022553"/>
    </source>
</evidence>
<evidence type="ECO:0000259" key="4">
    <source>
        <dbReference type="Pfam" id="PF00109"/>
    </source>
</evidence>
<dbReference type="InterPro" id="IPR014030">
    <property type="entry name" value="Ketoacyl_synth_N"/>
</dbReference>
<dbReference type="PANTHER" id="PTHR43775:SF37">
    <property type="entry name" value="SI:DKEY-61P9.11"/>
    <property type="match status" value="1"/>
</dbReference>
<dbReference type="InterPro" id="IPR016039">
    <property type="entry name" value="Thiolase-like"/>
</dbReference>
<evidence type="ECO:0000313" key="5">
    <source>
        <dbReference type="EMBL" id="MFB9465618.1"/>
    </source>
</evidence>
<reference evidence="5 6" key="1">
    <citation type="submission" date="2024-09" db="EMBL/GenBank/DDBJ databases">
        <authorList>
            <person name="Sun Q."/>
            <person name="Mori K."/>
        </authorList>
    </citation>
    <scope>NUCLEOTIDE SEQUENCE [LARGE SCALE GENOMIC DNA]</scope>
    <source>
        <strain evidence="5 6">JCM 6917</strain>
    </source>
</reference>
<keyword evidence="2" id="KW-0597">Phosphoprotein</keyword>
<feature type="region of interest" description="Disordered" evidence="3">
    <location>
        <begin position="91"/>
        <end position="139"/>
    </location>
</feature>
<organism evidence="5 6">
    <name type="scientific">Streptomyces cinereospinus</name>
    <dbReference type="NCBI Taxonomy" id="285561"/>
    <lineage>
        <taxon>Bacteria</taxon>
        <taxon>Bacillati</taxon>
        <taxon>Actinomycetota</taxon>
        <taxon>Actinomycetes</taxon>
        <taxon>Kitasatosporales</taxon>
        <taxon>Streptomycetaceae</taxon>
        <taxon>Streptomyces</taxon>
    </lineage>
</organism>
<keyword evidence="6" id="KW-1185">Reference proteome</keyword>
<dbReference type="PANTHER" id="PTHR43775">
    <property type="entry name" value="FATTY ACID SYNTHASE"/>
    <property type="match status" value="1"/>
</dbReference>
<dbReference type="EMBL" id="JBHMCY010000050">
    <property type="protein sequence ID" value="MFB9465618.1"/>
    <property type="molecule type" value="Genomic_DNA"/>
</dbReference>